<reference evidence="1 3" key="1">
    <citation type="journal article" date="2016" name="Genome Announc.">
        <title>Draft Genome Sequences of Five Rapidly Growing Mycobacterium Species, M. thermoresistibile, M. fortuitum subsp. acetamidolyticum, M. canariasense, M. brisbanense, and M. novocastrense.</title>
        <authorList>
            <person name="Katahira K."/>
            <person name="Ogura Y."/>
            <person name="Gotoh Y."/>
            <person name="Hayashi T."/>
        </authorList>
    </citation>
    <scope>NUCLEOTIDE SEQUENCE [LARGE SCALE GENOMIC DNA]</scope>
    <source>
        <strain evidence="1 3">JCM18114</strain>
    </source>
</reference>
<proteinExistence type="predicted"/>
<reference evidence="2" key="2">
    <citation type="submission" date="2020-07" db="EMBL/GenBank/DDBJ databases">
        <authorList>
            <person name="Pettersson B.M.F."/>
            <person name="Behra P.R.K."/>
            <person name="Ramesh M."/>
            <person name="Das S."/>
            <person name="Dasgupta S."/>
            <person name="Kirsebom L.A."/>
        </authorList>
    </citation>
    <scope>NUCLEOTIDE SEQUENCE</scope>
    <source>
        <strain evidence="2">DSM 44203</strain>
    </source>
</reference>
<evidence type="ECO:0000313" key="3">
    <source>
        <dbReference type="Proteomes" id="UP000069773"/>
    </source>
</evidence>
<gene>
    <name evidence="2" type="ORF">H7I77_14645</name>
    <name evidence="1" type="ORF">RMCN_4563</name>
</gene>
<dbReference type="Proteomes" id="UP000069773">
    <property type="component" value="Unassembled WGS sequence"/>
</dbReference>
<evidence type="ECO:0000313" key="1">
    <source>
        <dbReference type="EMBL" id="GAT11430.1"/>
    </source>
</evidence>
<name>A0AAW5SLW9_MYCNV</name>
<reference evidence="2" key="3">
    <citation type="journal article" date="2022" name="BMC Genomics">
        <title>Comparative genome analysis of mycobacteria focusing on tRNA and non-coding RNA.</title>
        <authorList>
            <person name="Behra P.R.K."/>
            <person name="Pettersson B.M.F."/>
            <person name="Ramesh M."/>
            <person name="Das S."/>
            <person name="Dasgupta S."/>
            <person name="Kirsebom L.A."/>
        </authorList>
    </citation>
    <scope>NUCLEOTIDE SEQUENCE</scope>
    <source>
        <strain evidence="2">DSM 44203</strain>
    </source>
</reference>
<dbReference type="EMBL" id="BCTA01000069">
    <property type="protein sequence ID" value="GAT11430.1"/>
    <property type="molecule type" value="Genomic_DNA"/>
</dbReference>
<organism evidence="2 4">
    <name type="scientific">Mycolicibacterium novocastrense</name>
    <name type="common">Mycobacterium novocastrense</name>
    <dbReference type="NCBI Taxonomy" id="59813"/>
    <lineage>
        <taxon>Bacteria</taxon>
        <taxon>Bacillati</taxon>
        <taxon>Actinomycetota</taxon>
        <taxon>Actinomycetes</taxon>
        <taxon>Mycobacteriales</taxon>
        <taxon>Mycobacteriaceae</taxon>
        <taxon>Mycolicibacterium</taxon>
    </lineage>
</organism>
<dbReference type="EMBL" id="JACKTI010000038">
    <property type="protein sequence ID" value="MCV7024570.1"/>
    <property type="molecule type" value="Genomic_DNA"/>
</dbReference>
<evidence type="ECO:0000313" key="2">
    <source>
        <dbReference type="EMBL" id="MCV7024570.1"/>
    </source>
</evidence>
<keyword evidence="3" id="KW-1185">Reference proteome</keyword>
<dbReference type="InterPro" id="IPR022534">
    <property type="entry name" value="DUF2563"/>
</dbReference>
<accession>A0AAW5SLW9</accession>
<dbReference type="AlphaFoldDB" id="A0AAW5SLW9"/>
<comment type="caution">
    <text evidence="2">The sequence shown here is derived from an EMBL/GenBank/DDBJ whole genome shotgun (WGS) entry which is preliminary data.</text>
</comment>
<evidence type="ECO:0000313" key="4">
    <source>
        <dbReference type="Proteomes" id="UP001207528"/>
    </source>
</evidence>
<dbReference type="RefSeq" id="WP_067393946.1">
    <property type="nucleotide sequence ID" value="NZ_BCTA01000069.1"/>
</dbReference>
<protein>
    <submittedName>
        <fullName evidence="2">DUF2563 family protein</fullName>
    </submittedName>
</protein>
<dbReference type="Proteomes" id="UP001207528">
    <property type="component" value="Unassembled WGS sequence"/>
</dbReference>
<dbReference type="Pfam" id="PF10817">
    <property type="entry name" value="DUF2563"/>
    <property type="match status" value="1"/>
</dbReference>
<sequence length="103" mass="10907">MFVDTEMLRMGADFAKSAGEIVKRGAEEFAATSLPAGIFGNFDAAHEFHNALGRAHEAQAATMRWHHATFDGFATKASDGATTFDQRDESGAAAVRSAGEAIT</sequence>